<sequence length="89" mass="9461">MDYLNGEDAARNQAELEADTPTYVAARPPTGTVAIGLHIPLFTTNICLCHLLATSGPVADVLQMKWNSKPGFLTGSLAFTIVSCPEALE</sequence>
<dbReference type="WBParaSite" id="ALUE_0000571301-mRNA-1">
    <property type="protein sequence ID" value="ALUE_0000571301-mRNA-1"/>
    <property type="gene ID" value="ALUE_0000571301"/>
</dbReference>
<accession>A0A0M3HT10</accession>
<evidence type="ECO:0000256" key="1">
    <source>
        <dbReference type="SAM" id="MobiDB-lite"/>
    </source>
</evidence>
<organism evidence="2 3">
    <name type="scientific">Ascaris lumbricoides</name>
    <name type="common">Giant roundworm</name>
    <dbReference type="NCBI Taxonomy" id="6252"/>
    <lineage>
        <taxon>Eukaryota</taxon>
        <taxon>Metazoa</taxon>
        <taxon>Ecdysozoa</taxon>
        <taxon>Nematoda</taxon>
        <taxon>Chromadorea</taxon>
        <taxon>Rhabditida</taxon>
        <taxon>Spirurina</taxon>
        <taxon>Ascaridomorpha</taxon>
        <taxon>Ascaridoidea</taxon>
        <taxon>Ascarididae</taxon>
        <taxon>Ascaris</taxon>
    </lineage>
</organism>
<evidence type="ECO:0000313" key="2">
    <source>
        <dbReference type="Proteomes" id="UP000036681"/>
    </source>
</evidence>
<protein>
    <submittedName>
        <fullName evidence="3">Uncharacterized protein</fullName>
    </submittedName>
</protein>
<dbReference type="Proteomes" id="UP000036681">
    <property type="component" value="Unplaced"/>
</dbReference>
<keyword evidence="2" id="KW-1185">Reference proteome</keyword>
<evidence type="ECO:0000313" key="3">
    <source>
        <dbReference type="WBParaSite" id="ALUE_0000571301-mRNA-1"/>
    </source>
</evidence>
<reference evidence="3" key="1">
    <citation type="submission" date="2017-02" db="UniProtKB">
        <authorList>
            <consortium name="WormBaseParasite"/>
        </authorList>
    </citation>
    <scope>IDENTIFICATION</scope>
</reference>
<name>A0A0M3HT10_ASCLU</name>
<proteinExistence type="predicted"/>
<feature type="region of interest" description="Disordered" evidence="1">
    <location>
        <begin position="1"/>
        <end position="22"/>
    </location>
</feature>
<dbReference type="AlphaFoldDB" id="A0A0M3HT10"/>